<protein>
    <submittedName>
        <fullName evidence="1">Uncharacterized protein</fullName>
    </submittedName>
</protein>
<dbReference type="InterPro" id="IPR002110">
    <property type="entry name" value="Ankyrin_rpt"/>
</dbReference>
<evidence type="ECO:0000313" key="1">
    <source>
        <dbReference type="EMBL" id="SDZ87440.1"/>
    </source>
</evidence>
<proteinExistence type="predicted"/>
<dbReference type="PROSITE" id="PS51257">
    <property type="entry name" value="PROKAR_LIPOPROTEIN"/>
    <property type="match status" value="1"/>
</dbReference>
<accession>A0A1H3WKG8</accession>
<gene>
    <name evidence="1" type="ORF">SAMN05443667_101115</name>
</gene>
<dbReference type="OrthoDB" id="1358486at2"/>
<dbReference type="SMART" id="SM00248">
    <property type="entry name" value="ANK"/>
    <property type="match status" value="3"/>
</dbReference>
<dbReference type="AlphaFoldDB" id="A0A1H3WKG8"/>
<dbReference type="Proteomes" id="UP000198951">
    <property type="component" value="Unassembled WGS sequence"/>
</dbReference>
<dbReference type="STRING" id="150146.SAMN05443667_101115"/>
<name>A0A1H3WKG8_9FLAO</name>
<dbReference type="InterPro" id="IPR036770">
    <property type="entry name" value="Ankyrin_rpt-contain_sf"/>
</dbReference>
<dbReference type="RefSeq" id="WP_091083142.1">
    <property type="nucleotide sequence ID" value="NZ_FNRD01000001.1"/>
</dbReference>
<evidence type="ECO:0000313" key="2">
    <source>
        <dbReference type="Proteomes" id="UP000198951"/>
    </source>
</evidence>
<keyword evidence="2" id="KW-1185">Reference proteome</keyword>
<dbReference type="SUPFAM" id="SSF48403">
    <property type="entry name" value="Ankyrin repeat"/>
    <property type="match status" value="1"/>
</dbReference>
<sequence length="273" mass="31379">MKINQKKALFYICVLFSITSCGQDNRYVNYYKGTEAYELAKAIDNADLRKIEVLVKGTPNLLNSFSTSPEGATILDLCIDVEKIESLKKILELGANANAKQKYGKRSALMNACKVFYGDGKQPWKTDTRYAGLLIKYGADVNYTIDNDFEDKNQIHHLAGSPIIEASSLDLEIIKLLIKNGADYNKRVNGELPFGHVLYSGKFENMYYFIDSLEIRVHEPLYISKNGKQKYIQDFIRQYFKYEIDSEGYIKTQILIKKLEKIGVDFKNYKYQE</sequence>
<organism evidence="1 2">
    <name type="scientific">Flavobacterium gillisiae</name>
    <dbReference type="NCBI Taxonomy" id="150146"/>
    <lineage>
        <taxon>Bacteria</taxon>
        <taxon>Pseudomonadati</taxon>
        <taxon>Bacteroidota</taxon>
        <taxon>Flavobacteriia</taxon>
        <taxon>Flavobacteriales</taxon>
        <taxon>Flavobacteriaceae</taxon>
        <taxon>Flavobacterium</taxon>
    </lineage>
</organism>
<reference evidence="2" key="1">
    <citation type="submission" date="2016-10" db="EMBL/GenBank/DDBJ databases">
        <authorList>
            <person name="Varghese N."/>
            <person name="Submissions S."/>
        </authorList>
    </citation>
    <scope>NUCLEOTIDE SEQUENCE [LARGE SCALE GENOMIC DNA]</scope>
    <source>
        <strain evidence="2">DSM 22376</strain>
    </source>
</reference>
<dbReference type="EMBL" id="FNRD01000001">
    <property type="protein sequence ID" value="SDZ87440.1"/>
    <property type="molecule type" value="Genomic_DNA"/>
</dbReference>
<dbReference type="Gene3D" id="1.25.40.20">
    <property type="entry name" value="Ankyrin repeat-containing domain"/>
    <property type="match status" value="1"/>
</dbReference>